<proteinExistence type="predicted"/>
<organism evidence="1">
    <name type="scientific">freshwater metagenome</name>
    <dbReference type="NCBI Taxonomy" id="449393"/>
    <lineage>
        <taxon>unclassified sequences</taxon>
        <taxon>metagenomes</taxon>
        <taxon>ecological metagenomes</taxon>
    </lineage>
</organism>
<evidence type="ECO:0000313" key="1">
    <source>
        <dbReference type="EMBL" id="CAB4881153.1"/>
    </source>
</evidence>
<reference evidence="1" key="1">
    <citation type="submission" date="2020-05" db="EMBL/GenBank/DDBJ databases">
        <authorList>
            <person name="Chiriac C."/>
            <person name="Salcher M."/>
            <person name="Ghai R."/>
            <person name="Kavagutti S V."/>
        </authorList>
    </citation>
    <scope>NUCLEOTIDE SEQUENCE</scope>
</reference>
<dbReference type="EMBL" id="CAFBLS010000169">
    <property type="protein sequence ID" value="CAB4881153.1"/>
    <property type="molecule type" value="Genomic_DNA"/>
</dbReference>
<name>A0A6J7ENR7_9ZZZZ</name>
<dbReference type="AlphaFoldDB" id="A0A6J7ENR7"/>
<sequence>MLALFDDEGEHAPFGWRWSVTIIALIDDLELLTELAACRLGVAAVPHDLPVVKPARHED</sequence>
<gene>
    <name evidence="1" type="ORF">UFOPK3402_01323</name>
</gene>
<protein>
    <submittedName>
        <fullName evidence="1">Unannotated protein</fullName>
    </submittedName>
</protein>
<accession>A0A6J7ENR7</accession>